<comment type="caution">
    <text evidence="12">The sequence shown here is derived from an EMBL/GenBank/DDBJ whole genome shotgun (WGS) entry which is preliminary data.</text>
</comment>
<feature type="compositionally biased region" description="Low complexity" evidence="8">
    <location>
        <begin position="2345"/>
        <end position="2359"/>
    </location>
</feature>
<dbReference type="InterPro" id="IPR032821">
    <property type="entry name" value="PKS_assoc"/>
</dbReference>
<dbReference type="InterPro" id="IPR049900">
    <property type="entry name" value="PKS_mFAS_DH"/>
</dbReference>
<dbReference type="Pfam" id="PF08659">
    <property type="entry name" value="KR"/>
    <property type="match status" value="1"/>
</dbReference>
<feature type="domain" description="Carrier" evidence="9">
    <location>
        <begin position="3483"/>
        <end position="3559"/>
    </location>
</feature>
<feature type="region of interest" description="C-terminal hotdog fold" evidence="7">
    <location>
        <begin position="1091"/>
        <end position="1248"/>
    </location>
</feature>
<dbReference type="SMART" id="SM00827">
    <property type="entry name" value="PKS_AT"/>
    <property type="match status" value="1"/>
</dbReference>
<feature type="region of interest" description="N-terminal hotdog fold" evidence="7">
    <location>
        <begin position="941"/>
        <end position="1076"/>
    </location>
</feature>
<evidence type="ECO:0000256" key="6">
    <source>
        <dbReference type="ARBA" id="ARBA00023268"/>
    </source>
</evidence>
<dbReference type="SUPFAM" id="SSF47336">
    <property type="entry name" value="ACP-like"/>
    <property type="match status" value="1"/>
</dbReference>
<dbReference type="SMART" id="SM00826">
    <property type="entry name" value="PKS_DH"/>
    <property type="match status" value="1"/>
</dbReference>
<dbReference type="CDD" id="cd05930">
    <property type="entry name" value="A_NRPS"/>
    <property type="match status" value="1"/>
</dbReference>
<dbReference type="InterPro" id="IPR016036">
    <property type="entry name" value="Malonyl_transacylase_ACP-bd"/>
</dbReference>
<sequence>MPQTTKELIAVVGTACHFPGGATTPSTLWELLKEPRDVLKTVPEDRFNADAWHHRDSGHHGTSNATKSYFLEEDPRVFDAQFFSIPPNECEAIDPQQRLLMESVYESLCAAGISMESLRGSKTACYVGQMCDDWSGIMMRDWDSLPQYTATGISRSIMSNRISYFFDWHGPSMTIDTADSSSLVAVHEAVRFLRSGESRVAVACGSNLILSPGMYIAESKLEMVSPDGRSRMWDEDANGYARGEGVAAVVLKTLSDALADGDHIECVIRETALNQDGKTTGLTTPSNTAHTELIRETYKKAGLDPAKDRPQFLQAHGTGTQAGDPEEAEAITNAFFEPGEQSDKLFVGSIKTVIGHTEGTAGLASLIGTSLALQNRTIPPNMHFSKLSQKVAPFYSYLEVPTSAQPWPEPRNGHPLRASVSSLGFGGTNAHAILERYNPEIHGKAASTADAEVAPTALSTPLTFSANSQKSLRAMLSSYSEHLQSKDTNLRGLAWTLQHRRSVLPFRLAISGKSKDEILKSIGSALSQDDKLGHQFTGAEKQQLCILGVFTGQGAQWPAMGRALLHASPHVRGLIARMDESLQALPEADRPAWSIAEELEKKEASRVAEAAFSQPLCTAVQIILVELTRAAGIHFRAVVGHSSGEIGAAYAAGLVSARDAIRVAYYRGLYAKLAKGPSGEKGAMMAVGTSLEDAREFCKLESFEGRVTVAASNSAASITLSGDEDAIDEAEEVFKDESKFARKLKVDTAYHSFHMGPCSGPYLQALEACGLASTHLDSAATTWYSSVNPGAKMTRESMNSQYWVDNMKNPVYFSQAVTAAVQDAGPFDVVLEVGPHPALKGPCLNNIEDASPEGSPVPPYIGLLSRGACDLNSFSSALGSLWEHFGPSAVDFDSCDKLISGESAPKKLATDLPTYPWNHDRAYWFESRVSGSYRHRQHSAHPLLGTQCAENSTGRQVQWRKVLHQHEVPWLAGHKLRGTTVFPVAGYVCAAIEALVAVAESPARLIEVTDFAAGRTISFPSESAGAQEISFTLKFAEDASAGDRLSATFQVSSCPQGERAMHLNAQGRVVLHLGQQNPALISTTKLAEYNMVDVDADRFYDSLAGLGHHYSPPFKAISSLRRRLDHAVGQLSEVRRGAHAGWADRLLLHPALLDSCFQTVLAAYSAPGDKRLWTLHVPTRIERLALNPALAAPEAERLVWPWQTVVTSTRGGTVSADIEVFNANGGGGDVFLALEGVRVEPFAQASPADDCRLFSNFVYELAQPDGGKADVAGEVDVRMAQDSERFAFYWIRQTLASVTAEEEAGALQHHKRMLAQVEALVASHASRADIKLIRVVGKSLPAVIANGGDNSNNNIAEHMGKGGLLDAFYEEGTRSMARIALQLTHRYPHARIIEVGGGSTCGLADLLGESFVSYTVTDSSRTAKQHFRDDGRFIFKALDLESDVVEQGFEEGAYDFVFTSNALDASDDIMRNVRKLVRPGGWLVDLETLPYFRSAFAMAGSPRWWSFGAESGSPSVDEWDKLYRRTGWSGVDTFTSNLDGLHPFTVLVTQAVDERINYLRAPLAIPHPDVSAKSDELVLVGGRSEEVAGIAERVTELLSDHFASITRVESLEEFADSSSQVKPVILNLGELDVPVMQELFEQGQADRLDALRAIFSAARDILWVTKNSRDESPFSRATVGMAQALCKEYPTANFQALDVGELDSHTSPQVVAETLLRHAALRNWSKEKTGLLWSREPELYIEDGKLLIPRLRSARYVNDRYNSSRRRITHEVPPSTQPVELVGVNNNTWDLVLLSPLKQAPESTASDNITLHVTHSLLHAVKIPMAGHYFLFHGTDPRTNDAYVALSATSASVVNVPLAWTIPFKAAPKGPSIPAILLALAANLLAEPLLAALPASGTLLAHDPDPIIAAALAKQAAAGRGGGARSSKTRVYFTTITKNSAAKKPTSGATWLVLDPRAPRRHLKKLLPRTITTFVDLSNRSSSGSDASPAEAREAALVSSIAALLPHGAVLASSGSNSGTSPFLLSNRAQPRTGGNFGGEAVGKILASGWAKAKASSFAAAAPASAGGDLKDRVVPLASVPGYTARELRVVDWRADAVVAARVVPIDAESGGQLLKADATYLLVGLAGGVGWSIAQWMVQRGGARNVVLASSEPGKVDERWVDALEEEYGATVKAVSLDITDRDALHATYNKILRTMPPIAGVAHGAAVSIDGLFKDVDYEDLIAVLRPKILGAMHLDELFADEPLDFFVLFSSTAGVVGNVGQSNQIGANSFLEALALNRRNKRGLAASVMSISSLVGISGQSHVDDDVEQTNGTSVHGCCDISESDLHALFAEAIVRGRPRLSSSASSSLTATTTAVPSPPPSHELIAGIVPIYTDGETPAPDYLRDVRLSHFVLERPAADAKDSQAEESSQQAHSSEPARSPTTPVSPVKKPTTAEEDAANKAAREKMRASKKAAEEKARVDKAVAAAAAKASASADRAAQRAAKKQDDAAKARAALLKTETAERMSFGQSRFWFLDQAIKDRTTFNIAISVRLEGRLRVKDVERAVQAVALRHEALRTRYFARGEYGEEPMQGVVHAAHAATVPFKWRQIRDEAEARRELEALRSRVWDLGAWEGMRVTLLSLKETVHFLLVGCHHIAMDGVSFQIFYADLEKAYKGQTLPVLPPASQYRTFAKLQREAWETGKMDDDLEYYRGIIPKDPKPLPLLPFAKVSSRVPLEKYGTHRVDVRIDAVFTGKIKAAARRLKSTTFHFYLAALQLLIFRLVGGDCDEVFIGVADANRTDAKFMGTLGFFLNLLPLRFAKGEAATFAEAVQQARNKAYGGLAHSKLPFDILLEKLDIPRSSSHTPLFQVFVDYRQGVQERQRYMGLKAAGEDWHLAKTGYDVSLDIIENAAGDARLEIRLQEALYSESSARLLLQTYVHLIAQLAEDPEVDWTAPEIWPRGVIERSLSEGREGKTIDYKWAPTIAHRVDEIIAKQPSALALKDGTRVLTYAQMDDRINAICASLVDAGVAKGDRIGVFQKPTTDWICSLLAIFRAGAVYMPLDTRTPVQRLAAIVADAQPKALLAHDETWADVTAVGTSCAHINISRISDANAPMPNLATADSPAALLFTSGSTGTPKGIQNAHANIIRQLEGYSAHSGLDGGDAGYVLQQSAYSFDKSLEQIFVALAHGGALYVVPAHQRGDPLSITRIMADEGISFTATTPSEYLMWLRYARENLRRCVRWRRAVLGGEVVPGSLIKGFQELGLPVRLTNSYGPAEITMACAKGDLLYEEMRPGEPIMAGTVLPGYTAYVVDEELRPVPVGCPGEIVISGVGVSMGYLNNEELTGQKYLPCPWQPGTMYRTGDRGRLGGDGVLYCDGRLEGDSQIKLRGVRMELEDIESCIAQTAAGAVTSVVVSKRGDSEQDSEFLAAHVVLAPGAEKHILDRLRTTLPLPQYMIPAVMVPVKDLPMTAHFKINRKEAMALPVPDIQKVTVDTGALTPTEAQLAGLWGELIPGLQSVDAGSPFFLSGGNSLMLVKLQAMIRKNLGASLRLIDLMENDTLGKMARVVEEAAGAGAIDWESETALPELPPSTGSVVSKHKDLTVMLTGVTGVLGRNMLAKLAADDRIAKIYAVAVRAPVEGRVTTQSDKVTILAGDLAQPRLGLDEASFRTLSEEVDVIFHAGANRSFWDSYYELRATNVHSVKEMVKIAAPRRVPIHFMSSGEVVAFGSGTAPVDGSDGYVSSKWAAEKVLQKAASQAGIEVVVHRPIKSDHAEAAPAHALEELMALARQMGKRPALDGLSGTLGVVPLSQIVDELGEGLFERSPGVQLLSHGSRFNVDIAEFAAAVAKDEEVMKLEGMSALKWTGVAKKMGWSMFMLAQEIFMDKDGGRVVSKR</sequence>
<evidence type="ECO:0000256" key="1">
    <source>
        <dbReference type="ARBA" id="ARBA00022450"/>
    </source>
</evidence>
<dbReference type="Gene3D" id="3.40.50.720">
    <property type="entry name" value="NAD(P)-binding Rossmann-like Domain"/>
    <property type="match status" value="3"/>
</dbReference>
<dbReference type="InterPro" id="IPR029063">
    <property type="entry name" value="SAM-dependent_MTases_sf"/>
</dbReference>
<dbReference type="InterPro" id="IPR049551">
    <property type="entry name" value="PKS_DH_C"/>
</dbReference>
<dbReference type="SMART" id="SM00825">
    <property type="entry name" value="PKS_KS"/>
    <property type="match status" value="1"/>
</dbReference>
<dbReference type="InterPro" id="IPR013968">
    <property type="entry name" value="PKS_KR"/>
</dbReference>
<dbReference type="Gene3D" id="1.10.1200.10">
    <property type="entry name" value="ACP-like"/>
    <property type="match status" value="1"/>
</dbReference>
<keyword evidence="3" id="KW-0436">Ligase</keyword>
<dbReference type="SUPFAM" id="SSF55048">
    <property type="entry name" value="Probable ACP-binding domain of malonyl-CoA ACP transacylase"/>
    <property type="match status" value="1"/>
</dbReference>
<protein>
    <recommendedName>
        <fullName evidence="14">Beta-ketoacyl synthase</fullName>
    </recommendedName>
</protein>
<keyword evidence="4" id="KW-0808">Transferase</keyword>
<feature type="active site" description="Proton acceptor; for dehydratase activity" evidence="7">
    <location>
        <position position="974"/>
    </location>
</feature>
<evidence type="ECO:0000256" key="4">
    <source>
        <dbReference type="ARBA" id="ARBA00022679"/>
    </source>
</evidence>
<keyword evidence="2" id="KW-0597">Phosphoprotein</keyword>
<dbReference type="InterPro" id="IPR001227">
    <property type="entry name" value="Ac_transferase_dom_sf"/>
</dbReference>
<organism evidence="12 13">
    <name type="scientific">Macrophomina phaseolina</name>
    <dbReference type="NCBI Taxonomy" id="35725"/>
    <lineage>
        <taxon>Eukaryota</taxon>
        <taxon>Fungi</taxon>
        <taxon>Dikarya</taxon>
        <taxon>Ascomycota</taxon>
        <taxon>Pezizomycotina</taxon>
        <taxon>Dothideomycetes</taxon>
        <taxon>Dothideomycetes incertae sedis</taxon>
        <taxon>Botryosphaeriales</taxon>
        <taxon>Botryosphaeriaceae</taxon>
        <taxon>Macrophomina</taxon>
    </lineage>
</organism>
<dbReference type="PROSITE" id="PS52004">
    <property type="entry name" value="KS3_2"/>
    <property type="match status" value="1"/>
</dbReference>
<name>A0ABQ8G3Z2_9PEZI</name>
<evidence type="ECO:0000259" key="10">
    <source>
        <dbReference type="PROSITE" id="PS52004"/>
    </source>
</evidence>
<evidence type="ECO:0000313" key="13">
    <source>
        <dbReference type="Proteomes" id="UP000774617"/>
    </source>
</evidence>
<dbReference type="InterPro" id="IPR023213">
    <property type="entry name" value="CAT-like_dom_sf"/>
</dbReference>
<dbReference type="InterPro" id="IPR036736">
    <property type="entry name" value="ACP-like_sf"/>
</dbReference>
<dbReference type="Gene3D" id="3.30.300.30">
    <property type="match status" value="1"/>
</dbReference>
<dbReference type="InterPro" id="IPR014031">
    <property type="entry name" value="Ketoacyl_synth_C"/>
</dbReference>
<evidence type="ECO:0000256" key="5">
    <source>
        <dbReference type="ARBA" id="ARBA00022737"/>
    </source>
</evidence>
<dbReference type="InterPro" id="IPR045851">
    <property type="entry name" value="AMP-bd_C_sf"/>
</dbReference>
<feature type="active site" description="Proton donor; for dehydratase activity" evidence="7">
    <location>
        <position position="1154"/>
    </location>
</feature>
<dbReference type="Pfam" id="PF16197">
    <property type="entry name" value="KAsynt_C_assoc"/>
    <property type="match status" value="1"/>
</dbReference>
<dbReference type="InterPro" id="IPR020841">
    <property type="entry name" value="PKS_Beta-ketoAc_synthase_dom"/>
</dbReference>
<reference evidence="12 13" key="1">
    <citation type="journal article" date="2021" name="Nat. Commun.">
        <title>Genetic determinants of endophytism in the Arabidopsis root mycobiome.</title>
        <authorList>
            <person name="Mesny F."/>
            <person name="Miyauchi S."/>
            <person name="Thiergart T."/>
            <person name="Pickel B."/>
            <person name="Atanasova L."/>
            <person name="Karlsson M."/>
            <person name="Huettel B."/>
            <person name="Barry K.W."/>
            <person name="Haridas S."/>
            <person name="Chen C."/>
            <person name="Bauer D."/>
            <person name="Andreopoulos W."/>
            <person name="Pangilinan J."/>
            <person name="LaButti K."/>
            <person name="Riley R."/>
            <person name="Lipzen A."/>
            <person name="Clum A."/>
            <person name="Drula E."/>
            <person name="Henrissat B."/>
            <person name="Kohler A."/>
            <person name="Grigoriev I.V."/>
            <person name="Martin F.M."/>
            <person name="Hacquard S."/>
        </authorList>
    </citation>
    <scope>NUCLEOTIDE SEQUENCE [LARGE SCALE GENOMIC DNA]</scope>
    <source>
        <strain evidence="12 13">MPI-SDFR-AT-0080</strain>
    </source>
</reference>
<dbReference type="PROSITE" id="PS52019">
    <property type="entry name" value="PKS_MFAS_DH"/>
    <property type="match status" value="1"/>
</dbReference>
<keyword evidence="5" id="KW-0677">Repeat</keyword>
<dbReference type="CDD" id="cd19532">
    <property type="entry name" value="C_PKS-NRPS"/>
    <property type="match status" value="1"/>
</dbReference>
<dbReference type="Gene3D" id="3.10.129.110">
    <property type="entry name" value="Polyketide synthase dehydratase"/>
    <property type="match status" value="1"/>
</dbReference>
<evidence type="ECO:0000256" key="3">
    <source>
        <dbReference type="ARBA" id="ARBA00022598"/>
    </source>
</evidence>
<evidence type="ECO:0000259" key="11">
    <source>
        <dbReference type="PROSITE" id="PS52019"/>
    </source>
</evidence>
<dbReference type="InterPro" id="IPR050091">
    <property type="entry name" value="PKS_NRPS_Biosynth_Enz"/>
</dbReference>
<dbReference type="Gene3D" id="3.30.559.30">
    <property type="entry name" value="Nonribosomal peptide synthetase, condensation domain"/>
    <property type="match status" value="1"/>
</dbReference>
<keyword evidence="1" id="KW-0596">Phosphopantetheine</keyword>
<dbReference type="InterPro" id="IPR057326">
    <property type="entry name" value="KR_dom"/>
</dbReference>
<dbReference type="Pfam" id="PF21089">
    <property type="entry name" value="PKS_DH_N"/>
    <property type="match status" value="1"/>
</dbReference>
<feature type="domain" description="PKS/mFAS DH" evidence="11">
    <location>
        <begin position="941"/>
        <end position="1248"/>
    </location>
</feature>
<dbReference type="InterPro" id="IPR049552">
    <property type="entry name" value="PKS_DH_N"/>
</dbReference>
<gene>
    <name evidence="12" type="ORF">B0J12DRAFT_578104</name>
</gene>
<feature type="compositionally biased region" description="Basic and acidic residues" evidence="8">
    <location>
        <begin position="2442"/>
        <end position="2462"/>
    </location>
</feature>
<dbReference type="CDD" id="cd00833">
    <property type="entry name" value="PKS"/>
    <property type="match status" value="1"/>
</dbReference>
<evidence type="ECO:0000256" key="7">
    <source>
        <dbReference type="PROSITE-ProRule" id="PRU01363"/>
    </source>
</evidence>
<dbReference type="InterPro" id="IPR014030">
    <property type="entry name" value="Ketoacyl_synth_N"/>
</dbReference>
<dbReference type="Pfam" id="PF14765">
    <property type="entry name" value="PS-DH"/>
    <property type="match status" value="1"/>
</dbReference>
<evidence type="ECO:0008006" key="14">
    <source>
        <dbReference type="Google" id="ProtNLM"/>
    </source>
</evidence>
<dbReference type="Pfam" id="PF00501">
    <property type="entry name" value="AMP-binding"/>
    <property type="match status" value="1"/>
</dbReference>
<feature type="compositionally biased region" description="Low complexity" evidence="8">
    <location>
        <begin position="2410"/>
        <end position="2435"/>
    </location>
</feature>
<dbReference type="Pfam" id="PF07993">
    <property type="entry name" value="NAD_binding_4"/>
    <property type="match status" value="1"/>
</dbReference>
<dbReference type="PROSITE" id="PS50075">
    <property type="entry name" value="CARRIER"/>
    <property type="match status" value="1"/>
</dbReference>
<evidence type="ECO:0000259" key="9">
    <source>
        <dbReference type="PROSITE" id="PS50075"/>
    </source>
</evidence>
<dbReference type="InterPro" id="IPR000873">
    <property type="entry name" value="AMP-dep_synth/lig_dom"/>
</dbReference>
<dbReference type="SUPFAM" id="SSF51735">
    <property type="entry name" value="NAD(P)-binding Rossmann-fold domains"/>
    <property type="match status" value="2"/>
</dbReference>
<dbReference type="Gene3D" id="3.40.50.12780">
    <property type="entry name" value="N-terminal domain of ligase-like"/>
    <property type="match status" value="1"/>
</dbReference>
<dbReference type="Gene3D" id="3.40.366.10">
    <property type="entry name" value="Malonyl-Coenzyme A Acyl Carrier Protein, domain 2"/>
    <property type="match status" value="1"/>
</dbReference>
<dbReference type="InterPro" id="IPR016039">
    <property type="entry name" value="Thiolase-like"/>
</dbReference>
<accession>A0ABQ8G3Z2</accession>
<evidence type="ECO:0000313" key="12">
    <source>
        <dbReference type="EMBL" id="KAH7043999.1"/>
    </source>
</evidence>
<keyword evidence="6" id="KW-0511">Multifunctional enzyme</keyword>
<dbReference type="Pfam" id="PF02801">
    <property type="entry name" value="Ketoacyl-synt_C"/>
    <property type="match status" value="1"/>
</dbReference>
<dbReference type="InterPro" id="IPR036291">
    <property type="entry name" value="NAD(P)-bd_dom_sf"/>
</dbReference>
<dbReference type="CDD" id="cd02440">
    <property type="entry name" value="AdoMet_MTases"/>
    <property type="match status" value="1"/>
</dbReference>
<dbReference type="InterPro" id="IPR042099">
    <property type="entry name" value="ANL_N_sf"/>
</dbReference>
<dbReference type="PANTHER" id="PTHR43775:SF20">
    <property type="entry name" value="HYBRID PKS-NRPS SYNTHETASE APDA"/>
    <property type="match status" value="1"/>
</dbReference>
<proteinExistence type="predicted"/>
<feature type="region of interest" description="Disordered" evidence="8">
    <location>
        <begin position="2401"/>
        <end position="2462"/>
    </location>
</feature>
<dbReference type="SUPFAM" id="SSF52777">
    <property type="entry name" value="CoA-dependent acyltransferases"/>
    <property type="match status" value="2"/>
</dbReference>
<dbReference type="PROSITE" id="PS00455">
    <property type="entry name" value="AMP_BINDING"/>
    <property type="match status" value="1"/>
</dbReference>
<dbReference type="SUPFAM" id="SSF52151">
    <property type="entry name" value="FabD/lysophospholipase-like"/>
    <property type="match status" value="1"/>
</dbReference>
<dbReference type="InterPro" id="IPR020845">
    <property type="entry name" value="AMP-binding_CS"/>
</dbReference>
<dbReference type="PANTHER" id="PTHR43775">
    <property type="entry name" value="FATTY ACID SYNTHASE"/>
    <property type="match status" value="1"/>
</dbReference>
<dbReference type="SUPFAM" id="SSF53335">
    <property type="entry name" value="S-adenosyl-L-methionine-dependent methyltransferases"/>
    <property type="match status" value="1"/>
</dbReference>
<dbReference type="InterPro" id="IPR016035">
    <property type="entry name" value="Acyl_Trfase/lysoPLipase"/>
</dbReference>
<dbReference type="Pfam" id="PF00668">
    <property type="entry name" value="Condensation"/>
    <property type="match status" value="1"/>
</dbReference>
<dbReference type="SUPFAM" id="SSF53901">
    <property type="entry name" value="Thiolase-like"/>
    <property type="match status" value="1"/>
</dbReference>
<dbReference type="InterPro" id="IPR042104">
    <property type="entry name" value="PKS_dehydratase_sf"/>
</dbReference>
<dbReference type="Gene3D" id="3.40.50.150">
    <property type="entry name" value="Vaccinia Virus protein VP39"/>
    <property type="match status" value="1"/>
</dbReference>
<dbReference type="Gene3D" id="3.40.47.10">
    <property type="match status" value="1"/>
</dbReference>
<feature type="region of interest" description="Disordered" evidence="8">
    <location>
        <begin position="2344"/>
        <end position="2366"/>
    </location>
</feature>
<dbReference type="Gene3D" id="3.30.70.3290">
    <property type="match status" value="1"/>
</dbReference>
<dbReference type="SUPFAM" id="SSF56801">
    <property type="entry name" value="Acetyl-CoA synthetase-like"/>
    <property type="match status" value="1"/>
</dbReference>
<dbReference type="InterPro" id="IPR001242">
    <property type="entry name" value="Condensation_dom"/>
</dbReference>
<dbReference type="InterPro" id="IPR013120">
    <property type="entry name" value="FAR_NAD-bd"/>
</dbReference>
<keyword evidence="13" id="KW-1185">Reference proteome</keyword>
<dbReference type="Pfam" id="PF00109">
    <property type="entry name" value="ketoacyl-synt"/>
    <property type="match status" value="1"/>
</dbReference>
<dbReference type="Pfam" id="PF00698">
    <property type="entry name" value="Acyl_transf_1"/>
    <property type="match status" value="1"/>
</dbReference>
<feature type="domain" description="Ketosynthase family 3 (KS3)" evidence="10">
    <location>
        <begin position="6"/>
        <end position="436"/>
    </location>
</feature>
<dbReference type="Proteomes" id="UP000774617">
    <property type="component" value="Unassembled WGS sequence"/>
</dbReference>
<evidence type="ECO:0000256" key="8">
    <source>
        <dbReference type="SAM" id="MobiDB-lite"/>
    </source>
</evidence>
<dbReference type="InterPro" id="IPR014043">
    <property type="entry name" value="Acyl_transferase_dom"/>
</dbReference>
<evidence type="ECO:0000256" key="2">
    <source>
        <dbReference type="ARBA" id="ARBA00022553"/>
    </source>
</evidence>
<dbReference type="SMART" id="SM00822">
    <property type="entry name" value="PKS_KR"/>
    <property type="match status" value="1"/>
</dbReference>
<dbReference type="Pfam" id="PF00550">
    <property type="entry name" value="PP-binding"/>
    <property type="match status" value="1"/>
</dbReference>
<dbReference type="InterPro" id="IPR009081">
    <property type="entry name" value="PP-bd_ACP"/>
</dbReference>
<dbReference type="Gene3D" id="3.30.559.10">
    <property type="entry name" value="Chloramphenicol acetyltransferase-like domain"/>
    <property type="match status" value="1"/>
</dbReference>
<dbReference type="InterPro" id="IPR020807">
    <property type="entry name" value="PKS_DH"/>
</dbReference>
<dbReference type="EMBL" id="JAGTJR010000021">
    <property type="protein sequence ID" value="KAH7043999.1"/>
    <property type="molecule type" value="Genomic_DNA"/>
</dbReference>